<gene>
    <name evidence="2" type="ORF">ACFFVF_05160</name>
</gene>
<keyword evidence="1" id="KW-0472">Membrane</keyword>
<evidence type="ECO:0000313" key="3">
    <source>
        <dbReference type="Proteomes" id="UP001589607"/>
    </source>
</evidence>
<evidence type="ECO:0008006" key="4">
    <source>
        <dbReference type="Google" id="ProtNLM"/>
    </source>
</evidence>
<keyword evidence="3" id="KW-1185">Reference proteome</keyword>
<evidence type="ECO:0000313" key="2">
    <source>
        <dbReference type="EMBL" id="MFB9095894.1"/>
    </source>
</evidence>
<accession>A0ABV5GKL3</accession>
<dbReference type="RefSeq" id="WP_236453445.1">
    <property type="nucleotide sequence ID" value="NZ_CBCSGE010000028.1"/>
</dbReference>
<comment type="caution">
    <text evidence="2">The sequence shown here is derived from an EMBL/GenBank/DDBJ whole genome shotgun (WGS) entry which is preliminary data.</text>
</comment>
<sequence>MCILKQIGTYLIWIVLSLFMAFGYMRIILGPKPKPSTGLMIMFDWVYGVAILHVGAIIGSIIALLYILIDVFYLKKKLKNNSKRTIIRLFIITVITFIVGITHYICEKVIDII</sequence>
<evidence type="ECO:0000256" key="1">
    <source>
        <dbReference type="SAM" id="Phobius"/>
    </source>
</evidence>
<reference evidence="2 3" key="1">
    <citation type="submission" date="2024-09" db="EMBL/GenBank/DDBJ databases">
        <authorList>
            <person name="Sun Q."/>
            <person name="Mori K."/>
        </authorList>
    </citation>
    <scope>NUCLEOTIDE SEQUENCE [LARGE SCALE GENOMIC DNA]</scope>
    <source>
        <strain evidence="2 3">CECT 7955</strain>
    </source>
</reference>
<dbReference type="EMBL" id="JBHMEY010000011">
    <property type="protein sequence ID" value="MFB9095894.1"/>
    <property type="molecule type" value="Genomic_DNA"/>
</dbReference>
<feature type="transmembrane region" description="Helical" evidence="1">
    <location>
        <begin position="7"/>
        <end position="25"/>
    </location>
</feature>
<feature type="transmembrane region" description="Helical" evidence="1">
    <location>
        <begin position="86"/>
        <end position="105"/>
    </location>
</feature>
<dbReference type="Proteomes" id="UP001589607">
    <property type="component" value="Unassembled WGS sequence"/>
</dbReference>
<keyword evidence="1" id="KW-0812">Transmembrane</keyword>
<protein>
    <recommendedName>
        <fullName evidence="4">DUF420 domain-containing protein</fullName>
    </recommendedName>
</protein>
<feature type="transmembrane region" description="Helical" evidence="1">
    <location>
        <begin position="45"/>
        <end position="74"/>
    </location>
</feature>
<keyword evidence="1" id="KW-1133">Transmembrane helix</keyword>
<proteinExistence type="predicted"/>
<organism evidence="2 3">
    <name type="scientific">Flavobacterium jumunjinense</name>
    <dbReference type="NCBI Taxonomy" id="998845"/>
    <lineage>
        <taxon>Bacteria</taxon>
        <taxon>Pseudomonadati</taxon>
        <taxon>Bacteroidota</taxon>
        <taxon>Flavobacteriia</taxon>
        <taxon>Flavobacteriales</taxon>
        <taxon>Flavobacteriaceae</taxon>
        <taxon>Flavobacterium</taxon>
    </lineage>
</organism>
<name>A0ABV5GKL3_9FLAO</name>